<reference evidence="2 3" key="1">
    <citation type="journal article" date="2016" name="Genome Biol. Evol.">
        <title>Gene Family Evolution Reflects Adaptation to Soil Environmental Stressors in the Genome of the Collembolan Orchesella cincta.</title>
        <authorList>
            <person name="Faddeeva-Vakhrusheva A."/>
            <person name="Derks M.F."/>
            <person name="Anvar S.Y."/>
            <person name="Agamennone V."/>
            <person name="Suring W."/>
            <person name="Smit S."/>
            <person name="van Straalen N.M."/>
            <person name="Roelofs D."/>
        </authorList>
    </citation>
    <scope>NUCLEOTIDE SEQUENCE [LARGE SCALE GENOMIC DNA]</scope>
    <source>
        <tissue evidence="2">Mixed pool</tissue>
    </source>
</reference>
<accession>A0A1D2MBD0</accession>
<name>A0A1D2MBD0_ORCCI</name>
<dbReference type="InterPro" id="IPR051064">
    <property type="entry name" value="SEC14/CRAL-TRIO_domain"/>
</dbReference>
<dbReference type="PANTHER" id="PTHR23324:SF83">
    <property type="entry name" value="SEC14-LIKE PROTEIN 2"/>
    <property type="match status" value="1"/>
</dbReference>
<dbReference type="InterPro" id="IPR036865">
    <property type="entry name" value="CRAL-TRIO_dom_sf"/>
</dbReference>
<dbReference type="AlphaFoldDB" id="A0A1D2MBD0"/>
<dbReference type="PROSITE" id="PS50191">
    <property type="entry name" value="CRAL_TRIO"/>
    <property type="match status" value="1"/>
</dbReference>
<proteinExistence type="predicted"/>
<dbReference type="Pfam" id="PF00650">
    <property type="entry name" value="CRAL_TRIO"/>
    <property type="match status" value="1"/>
</dbReference>
<comment type="caution">
    <text evidence="2">The sequence shown here is derived from an EMBL/GenBank/DDBJ whole genome shotgun (WGS) entry which is preliminary data.</text>
</comment>
<dbReference type="GO" id="GO:0005737">
    <property type="term" value="C:cytoplasm"/>
    <property type="evidence" value="ECO:0007669"/>
    <property type="project" value="TreeGrafter"/>
</dbReference>
<dbReference type="InterPro" id="IPR001251">
    <property type="entry name" value="CRAL-TRIO_dom"/>
</dbReference>
<dbReference type="SUPFAM" id="SSF52087">
    <property type="entry name" value="CRAL/TRIO domain"/>
    <property type="match status" value="1"/>
</dbReference>
<organism evidence="2 3">
    <name type="scientific">Orchesella cincta</name>
    <name type="common">Springtail</name>
    <name type="synonym">Podura cincta</name>
    <dbReference type="NCBI Taxonomy" id="48709"/>
    <lineage>
        <taxon>Eukaryota</taxon>
        <taxon>Metazoa</taxon>
        <taxon>Ecdysozoa</taxon>
        <taxon>Arthropoda</taxon>
        <taxon>Hexapoda</taxon>
        <taxon>Collembola</taxon>
        <taxon>Entomobryomorpha</taxon>
        <taxon>Entomobryoidea</taxon>
        <taxon>Orchesellidae</taxon>
        <taxon>Orchesellinae</taxon>
        <taxon>Orchesella</taxon>
    </lineage>
</organism>
<gene>
    <name evidence="2" type="ORF">Ocin01_16402</name>
</gene>
<dbReference type="PANTHER" id="PTHR23324">
    <property type="entry name" value="SEC14 RELATED PROTEIN"/>
    <property type="match status" value="1"/>
</dbReference>
<dbReference type="EMBL" id="LJIJ01002057">
    <property type="protein sequence ID" value="ODM90280.1"/>
    <property type="molecule type" value="Genomic_DNA"/>
</dbReference>
<evidence type="ECO:0000313" key="2">
    <source>
        <dbReference type="EMBL" id="ODM90280.1"/>
    </source>
</evidence>
<sequence>MDLRDMLDKGSKDGMVRFVTQALEILDLSMQEMHKYHFPFKTALQHTHFSVILDVKGFTSLGILTLYGMIRPLLSEHTASKISIYDSKEAEWKKAVQTLVEVEQIPVRYGGKRVDYFSI</sequence>
<dbReference type="Proteomes" id="UP000094527">
    <property type="component" value="Unassembled WGS sequence"/>
</dbReference>
<evidence type="ECO:0000259" key="1">
    <source>
        <dbReference type="PROSITE" id="PS50191"/>
    </source>
</evidence>
<dbReference type="Gene3D" id="3.40.525.10">
    <property type="entry name" value="CRAL-TRIO lipid binding domain"/>
    <property type="match status" value="1"/>
</dbReference>
<keyword evidence="3" id="KW-1185">Reference proteome</keyword>
<feature type="domain" description="CRAL-TRIO" evidence="1">
    <location>
        <begin position="1"/>
        <end position="117"/>
    </location>
</feature>
<evidence type="ECO:0000313" key="3">
    <source>
        <dbReference type="Proteomes" id="UP000094527"/>
    </source>
</evidence>
<protein>
    <submittedName>
        <fullName evidence="2">SEC14-like protein 2</fullName>
    </submittedName>
</protein>